<dbReference type="Gene3D" id="3.30.700.10">
    <property type="entry name" value="Glycoprotein, Type 4 Pilin"/>
    <property type="match status" value="1"/>
</dbReference>
<dbReference type="NCBIfam" id="TIGR02532">
    <property type="entry name" value="IV_pilin_GFxxxE"/>
    <property type="match status" value="1"/>
</dbReference>
<dbReference type="InterPro" id="IPR031982">
    <property type="entry name" value="PilE-like"/>
</dbReference>
<accession>A0A1I7HRU3</accession>
<keyword evidence="2" id="KW-1133">Transmembrane helix</keyword>
<dbReference type="Pfam" id="PF07963">
    <property type="entry name" value="N_methyl"/>
    <property type="match status" value="1"/>
</dbReference>
<dbReference type="SUPFAM" id="SSF54523">
    <property type="entry name" value="Pili subunits"/>
    <property type="match status" value="1"/>
</dbReference>
<name>A0A1I7HRU3_9BURK</name>
<proteinExistence type="predicted"/>
<dbReference type="GO" id="GO:0015627">
    <property type="term" value="C:type II protein secretion system complex"/>
    <property type="evidence" value="ECO:0007669"/>
    <property type="project" value="InterPro"/>
</dbReference>
<keyword evidence="2" id="KW-0812">Transmembrane</keyword>
<keyword evidence="4" id="KW-1185">Reference proteome</keyword>
<organism evidence="3 4">
    <name type="scientific">Pseudoduganella namucuonensis</name>
    <dbReference type="NCBI Taxonomy" id="1035707"/>
    <lineage>
        <taxon>Bacteria</taxon>
        <taxon>Pseudomonadati</taxon>
        <taxon>Pseudomonadota</taxon>
        <taxon>Betaproteobacteria</taxon>
        <taxon>Burkholderiales</taxon>
        <taxon>Oxalobacteraceae</taxon>
        <taxon>Telluria group</taxon>
        <taxon>Pseudoduganella</taxon>
    </lineage>
</organism>
<evidence type="ECO:0000313" key="3">
    <source>
        <dbReference type="EMBL" id="SFU63383.1"/>
    </source>
</evidence>
<dbReference type="PRINTS" id="PR00813">
    <property type="entry name" value="BCTERIALGSPG"/>
</dbReference>
<keyword evidence="1" id="KW-0488">Methylation</keyword>
<dbReference type="InterPro" id="IPR045584">
    <property type="entry name" value="Pilin-like"/>
</dbReference>
<evidence type="ECO:0000313" key="4">
    <source>
        <dbReference type="Proteomes" id="UP000199391"/>
    </source>
</evidence>
<dbReference type="EMBL" id="FPBO01000006">
    <property type="protein sequence ID" value="SFU63383.1"/>
    <property type="molecule type" value="Genomic_DNA"/>
</dbReference>
<feature type="transmembrane region" description="Helical" evidence="2">
    <location>
        <begin position="23"/>
        <end position="46"/>
    </location>
</feature>
<dbReference type="AlphaFoldDB" id="A0A1I7HRU3"/>
<gene>
    <name evidence="3" type="ORF">SAMN05216552_1006137</name>
</gene>
<evidence type="ECO:0000256" key="1">
    <source>
        <dbReference type="ARBA" id="ARBA00022481"/>
    </source>
</evidence>
<reference evidence="4" key="1">
    <citation type="submission" date="2016-10" db="EMBL/GenBank/DDBJ databases">
        <authorList>
            <person name="Varghese N."/>
            <person name="Submissions S."/>
        </authorList>
    </citation>
    <scope>NUCLEOTIDE SEQUENCE [LARGE SCALE GENOMIC DNA]</scope>
    <source>
        <strain evidence="4">CGMCC 1.11014</strain>
    </source>
</reference>
<dbReference type="Proteomes" id="UP000199391">
    <property type="component" value="Unassembled WGS sequence"/>
</dbReference>
<dbReference type="GO" id="GO:0043683">
    <property type="term" value="P:type IV pilus assembly"/>
    <property type="evidence" value="ECO:0007669"/>
    <property type="project" value="InterPro"/>
</dbReference>
<sequence>MTGMAWGHATTERTMMKRIQHGFSMVEIMIVVAIVGILSAVALPAYTDYLTRGRLSEAFSSLGGAQPAAEQFWANNRTYVGFDAASTFPANTSNFTYALSGATTSAYVITATGIGKTDGFVYTVNQNGSQATTGSPSGWGTSATCWVDRKGGVCSH</sequence>
<dbReference type="Pfam" id="PF16732">
    <property type="entry name" value="ComP_DUS"/>
    <property type="match status" value="1"/>
</dbReference>
<dbReference type="STRING" id="1035707.SAMN05216552_1006137"/>
<protein>
    <submittedName>
        <fullName evidence="3">Type IV pilus assembly protein PilE</fullName>
    </submittedName>
</protein>
<dbReference type="InterPro" id="IPR000983">
    <property type="entry name" value="Bac_GSPG_pilin"/>
</dbReference>
<keyword evidence="2" id="KW-0472">Membrane</keyword>
<dbReference type="GO" id="GO:0015628">
    <property type="term" value="P:protein secretion by the type II secretion system"/>
    <property type="evidence" value="ECO:0007669"/>
    <property type="project" value="InterPro"/>
</dbReference>
<dbReference type="InterPro" id="IPR012902">
    <property type="entry name" value="N_methyl_site"/>
</dbReference>
<evidence type="ECO:0000256" key="2">
    <source>
        <dbReference type="SAM" id="Phobius"/>
    </source>
</evidence>